<dbReference type="EMBL" id="BAAACW010000103">
    <property type="protein sequence ID" value="GAA0364609.1"/>
    <property type="molecule type" value="Genomic_DNA"/>
</dbReference>
<dbReference type="InterPro" id="IPR022930">
    <property type="entry name" value="UPF0316"/>
</dbReference>
<comment type="similarity">
    <text evidence="6">Belongs to the UPF0316 family.</text>
</comment>
<keyword evidence="10" id="KW-1185">Reference proteome</keyword>
<evidence type="ECO:0000256" key="5">
    <source>
        <dbReference type="ARBA" id="ARBA00023136"/>
    </source>
</evidence>
<keyword evidence="4 6" id="KW-1133">Transmembrane helix</keyword>
<evidence type="ECO:0000313" key="10">
    <source>
        <dbReference type="Proteomes" id="UP001501166"/>
    </source>
</evidence>
<dbReference type="Proteomes" id="UP001501166">
    <property type="component" value="Unassembled WGS sequence"/>
</dbReference>
<keyword evidence="2 6" id="KW-1003">Cell membrane</keyword>
<evidence type="ECO:0000256" key="3">
    <source>
        <dbReference type="ARBA" id="ARBA00022692"/>
    </source>
</evidence>
<dbReference type="PANTHER" id="PTHR40060">
    <property type="entry name" value="UPF0316 PROTEIN YEBE"/>
    <property type="match status" value="1"/>
</dbReference>
<feature type="transmembrane region" description="Helical" evidence="6">
    <location>
        <begin position="62"/>
        <end position="80"/>
    </location>
</feature>
<feature type="transmembrane region" description="Helical" evidence="6">
    <location>
        <begin position="6"/>
        <end position="24"/>
    </location>
</feature>
<dbReference type="InterPro" id="IPR044035">
    <property type="entry name" value="DUF5698"/>
</dbReference>
<evidence type="ECO:0000256" key="2">
    <source>
        <dbReference type="ARBA" id="ARBA00022475"/>
    </source>
</evidence>
<evidence type="ECO:0000256" key="6">
    <source>
        <dbReference type="HAMAP-Rule" id="MF_01515"/>
    </source>
</evidence>
<evidence type="ECO:0000256" key="1">
    <source>
        <dbReference type="ARBA" id="ARBA00004651"/>
    </source>
</evidence>
<feature type="transmembrane region" description="Helical" evidence="6">
    <location>
        <begin position="36"/>
        <end position="56"/>
    </location>
</feature>
<dbReference type="NCBIfam" id="NF003194">
    <property type="entry name" value="PRK04164.1-5"/>
    <property type="match status" value="1"/>
</dbReference>
<dbReference type="RefSeq" id="WP_343755504.1">
    <property type="nucleotide sequence ID" value="NZ_BAAACW010000103.1"/>
</dbReference>
<accession>A0ABP3HA98</accession>
<dbReference type="InterPro" id="IPR019264">
    <property type="entry name" value="DUF2179"/>
</dbReference>
<dbReference type="PANTHER" id="PTHR40060:SF1">
    <property type="entry name" value="UPF0316 PROTEIN YEBE"/>
    <property type="match status" value="1"/>
</dbReference>
<sequence>MVFNWGILVTIFIINVVYVTLSTLRMLLTMKGYQSVAPLIAMVETAIYVIGLGLVLDNLDNAINIIVYAIGFGVGIYTGMKIEDRLALGHILATAILPENGWEVAEGLRGKGYGVTISKAHGREGNRYVLEILTSRSNERSLYRLINEIEPRAFVVSYEPKFINGGFWTKKMRKNKKEVRKHPIKSPFKEEVRENWSE</sequence>
<evidence type="ECO:0000259" key="7">
    <source>
        <dbReference type="Pfam" id="PF10035"/>
    </source>
</evidence>
<proteinExistence type="inferred from homology"/>
<feature type="domain" description="DUF2179" evidence="7">
    <location>
        <begin position="113"/>
        <end position="165"/>
    </location>
</feature>
<dbReference type="CDD" id="cd16381">
    <property type="entry name" value="YitT_C_like_1"/>
    <property type="match status" value="1"/>
</dbReference>
<organism evidence="9 10">
    <name type="scientific">Alkalibacterium iburiense</name>
    <dbReference type="NCBI Taxonomy" id="290589"/>
    <lineage>
        <taxon>Bacteria</taxon>
        <taxon>Bacillati</taxon>
        <taxon>Bacillota</taxon>
        <taxon>Bacilli</taxon>
        <taxon>Lactobacillales</taxon>
        <taxon>Carnobacteriaceae</taxon>
        <taxon>Alkalibacterium</taxon>
    </lineage>
</organism>
<evidence type="ECO:0000256" key="4">
    <source>
        <dbReference type="ARBA" id="ARBA00022989"/>
    </source>
</evidence>
<comment type="subcellular location">
    <subcellularLocation>
        <location evidence="1 6">Cell membrane</location>
        <topology evidence="1 6">Multi-pass membrane protein</topology>
    </subcellularLocation>
</comment>
<keyword evidence="5 6" id="KW-0472">Membrane</keyword>
<feature type="domain" description="DUF5698" evidence="8">
    <location>
        <begin position="23"/>
        <end position="80"/>
    </location>
</feature>
<reference evidence="10" key="1">
    <citation type="journal article" date="2019" name="Int. J. Syst. Evol. Microbiol.">
        <title>The Global Catalogue of Microorganisms (GCM) 10K type strain sequencing project: providing services to taxonomists for standard genome sequencing and annotation.</title>
        <authorList>
            <consortium name="The Broad Institute Genomics Platform"/>
            <consortium name="The Broad Institute Genome Sequencing Center for Infectious Disease"/>
            <person name="Wu L."/>
            <person name="Ma J."/>
        </authorList>
    </citation>
    <scope>NUCLEOTIDE SEQUENCE [LARGE SCALE GENOMIC DNA]</scope>
    <source>
        <strain evidence="10">JCM 12662</strain>
    </source>
</reference>
<dbReference type="Pfam" id="PF10035">
    <property type="entry name" value="DUF2179"/>
    <property type="match status" value="1"/>
</dbReference>
<keyword evidence="3 6" id="KW-0812">Transmembrane</keyword>
<evidence type="ECO:0000313" key="9">
    <source>
        <dbReference type="EMBL" id="GAA0364609.1"/>
    </source>
</evidence>
<comment type="caution">
    <text evidence="9">The sequence shown here is derived from an EMBL/GenBank/DDBJ whole genome shotgun (WGS) entry which is preliminary data.</text>
</comment>
<name>A0ABP3HA98_9LACT</name>
<gene>
    <name evidence="9" type="ORF">GCM10008932_16140</name>
</gene>
<evidence type="ECO:0000259" key="8">
    <source>
        <dbReference type="Pfam" id="PF18955"/>
    </source>
</evidence>
<dbReference type="Pfam" id="PF18955">
    <property type="entry name" value="DUF5698"/>
    <property type="match status" value="1"/>
</dbReference>
<protein>
    <recommendedName>
        <fullName evidence="6">UPF0316 protein GCM10008932_16140</fullName>
    </recommendedName>
</protein>
<dbReference type="HAMAP" id="MF_01515">
    <property type="entry name" value="UPF0316"/>
    <property type="match status" value="1"/>
</dbReference>